<evidence type="ECO:0000256" key="1">
    <source>
        <dbReference type="SAM" id="Phobius"/>
    </source>
</evidence>
<evidence type="ECO:0000259" key="2">
    <source>
        <dbReference type="Pfam" id="PF13386"/>
    </source>
</evidence>
<dbReference type="InterPro" id="IPR008972">
    <property type="entry name" value="Cupredoxin"/>
</dbReference>
<dbReference type="Gene3D" id="2.60.40.420">
    <property type="entry name" value="Cupredoxins - blue copper proteins"/>
    <property type="match status" value="1"/>
</dbReference>
<dbReference type="Proteomes" id="UP000178017">
    <property type="component" value="Unassembled WGS sequence"/>
</dbReference>
<comment type="caution">
    <text evidence="4">The sequence shown here is derived from an EMBL/GenBank/DDBJ whole genome shotgun (WGS) entry which is preliminary data.</text>
</comment>
<keyword evidence="1" id="KW-0812">Transmembrane</keyword>
<evidence type="ECO:0000259" key="3">
    <source>
        <dbReference type="Pfam" id="PF13473"/>
    </source>
</evidence>
<feature type="transmembrane region" description="Helical" evidence="1">
    <location>
        <begin position="123"/>
        <end position="149"/>
    </location>
</feature>
<dbReference type="Pfam" id="PF13473">
    <property type="entry name" value="Cupredoxin_1"/>
    <property type="match status" value="1"/>
</dbReference>
<accession>A0A1F5MIG6</accession>
<dbReference type="PANTHER" id="PTHR42208">
    <property type="entry name" value="HEAVY METAL TRANSPORTER-RELATED"/>
    <property type="match status" value="1"/>
</dbReference>
<dbReference type="EMBL" id="MFDO01000023">
    <property type="protein sequence ID" value="OGE65152.1"/>
    <property type="molecule type" value="Genomic_DNA"/>
</dbReference>
<proteinExistence type="predicted"/>
<protein>
    <recommendedName>
        <fullName evidence="6">Urease accessory protein UreH-like transmembrane domain-containing protein</fullName>
    </recommendedName>
</protein>
<name>A0A1F5MIG6_9BACT</name>
<dbReference type="PANTHER" id="PTHR42208:SF1">
    <property type="entry name" value="HEAVY METAL TRANSPORTER"/>
    <property type="match status" value="1"/>
</dbReference>
<feature type="transmembrane region" description="Helical" evidence="1">
    <location>
        <begin position="43"/>
        <end position="63"/>
    </location>
</feature>
<feature type="domain" description="EfeO-type cupredoxin-like" evidence="3">
    <location>
        <begin position="244"/>
        <end position="326"/>
    </location>
</feature>
<feature type="transmembrane region" description="Helical" evidence="1">
    <location>
        <begin position="6"/>
        <end position="31"/>
    </location>
</feature>
<feature type="transmembrane region" description="Helical" evidence="1">
    <location>
        <begin position="155"/>
        <end position="178"/>
    </location>
</feature>
<evidence type="ECO:0000313" key="4">
    <source>
        <dbReference type="EMBL" id="OGE65152.1"/>
    </source>
</evidence>
<organism evidence="4 5">
    <name type="scientific">Candidatus Daviesbacteria bacterium RIFCSPLOWO2_01_FULL_40_24</name>
    <dbReference type="NCBI Taxonomy" id="1797787"/>
    <lineage>
        <taxon>Bacteria</taxon>
        <taxon>Candidatus Daviesiibacteriota</taxon>
    </lineage>
</organism>
<sequence length="329" mass="35510">MDLWIIFLTGLTVGGLTCVVVQGGLLASVIASNNGKDHVFPTLSFLVAKFISHIILGFLLGLFGSVLQLSDQARIIIQIFTGIYMIGIALNLLNIHPIFRYLLIQPPHFISKLIRDESKTKNLFAPAILGFFTILIPCGTTLAMEVLAISTGDPILGALILGIFVAGTSPLFFGLGYITSLLGSSIRKIFLKLAAILIIYLGFSSINGGLTLAGRPIEIPIEISFGERGQFESGSNVQVINGLQVANISVFPNGYVPNRIQVKQGLPVRLNLTTSGGYGCTSSFRIPTLQISKNLKINSSDYVEFIPNQKGKINWTCSMGMYTGVIEVI</sequence>
<dbReference type="AlphaFoldDB" id="A0A1F5MIG6"/>
<evidence type="ECO:0008006" key="6">
    <source>
        <dbReference type="Google" id="ProtNLM"/>
    </source>
</evidence>
<dbReference type="InterPro" id="IPR039447">
    <property type="entry name" value="UreH-like_TM_dom"/>
</dbReference>
<dbReference type="Pfam" id="PF13386">
    <property type="entry name" value="DsbD_2"/>
    <property type="match status" value="1"/>
</dbReference>
<reference evidence="4 5" key="1">
    <citation type="journal article" date="2016" name="Nat. Commun.">
        <title>Thousands of microbial genomes shed light on interconnected biogeochemical processes in an aquifer system.</title>
        <authorList>
            <person name="Anantharaman K."/>
            <person name="Brown C.T."/>
            <person name="Hug L.A."/>
            <person name="Sharon I."/>
            <person name="Castelle C.J."/>
            <person name="Probst A.J."/>
            <person name="Thomas B.C."/>
            <person name="Singh A."/>
            <person name="Wilkins M.J."/>
            <person name="Karaoz U."/>
            <person name="Brodie E.L."/>
            <person name="Williams K.H."/>
            <person name="Hubbard S.S."/>
            <person name="Banfield J.F."/>
        </authorList>
    </citation>
    <scope>NUCLEOTIDE SEQUENCE [LARGE SCALE GENOMIC DNA]</scope>
</reference>
<evidence type="ECO:0000313" key="5">
    <source>
        <dbReference type="Proteomes" id="UP000178017"/>
    </source>
</evidence>
<feature type="transmembrane region" description="Helical" evidence="1">
    <location>
        <begin position="75"/>
        <end position="103"/>
    </location>
</feature>
<dbReference type="InterPro" id="IPR028096">
    <property type="entry name" value="EfeO_Cupredoxin"/>
</dbReference>
<feature type="domain" description="Urease accessory protein UreH-like transmembrane" evidence="2">
    <location>
        <begin position="6"/>
        <end position="203"/>
    </location>
</feature>
<dbReference type="SUPFAM" id="SSF49503">
    <property type="entry name" value="Cupredoxins"/>
    <property type="match status" value="1"/>
</dbReference>
<keyword evidence="1" id="KW-0472">Membrane</keyword>
<gene>
    <name evidence="4" type="ORF">A3B49_01305</name>
</gene>
<keyword evidence="1" id="KW-1133">Transmembrane helix</keyword>
<feature type="transmembrane region" description="Helical" evidence="1">
    <location>
        <begin position="190"/>
        <end position="210"/>
    </location>
</feature>